<evidence type="ECO:0000313" key="6">
    <source>
        <dbReference type="EMBL" id="ROQ19663.1"/>
    </source>
</evidence>
<dbReference type="InterPro" id="IPR006710">
    <property type="entry name" value="Glyco_hydro_43"/>
</dbReference>
<evidence type="ECO:0000313" key="7">
    <source>
        <dbReference type="Proteomes" id="UP000273643"/>
    </source>
</evidence>
<comment type="pathway">
    <text evidence="1">Glycan metabolism; L-arabinan degradation.</text>
</comment>
<evidence type="ECO:0000256" key="1">
    <source>
        <dbReference type="ARBA" id="ARBA00004834"/>
    </source>
</evidence>
<reference evidence="6 7" key="1">
    <citation type="submission" date="2018-11" db="EMBL/GenBank/DDBJ databases">
        <title>Genomic Encyclopedia of Type Strains, Phase IV (KMG-IV): sequencing the most valuable type-strain genomes for metagenomic binning, comparative biology and taxonomic classification.</title>
        <authorList>
            <person name="Goeker M."/>
        </authorList>
    </citation>
    <scope>NUCLEOTIDE SEQUENCE [LARGE SCALE GENOMIC DNA]</scope>
    <source>
        <strain evidence="6 7">DSM 16974</strain>
    </source>
</reference>
<accession>A0A3N1NU31</accession>
<evidence type="ECO:0000256" key="5">
    <source>
        <dbReference type="RuleBase" id="RU361187"/>
    </source>
</evidence>
<dbReference type="Proteomes" id="UP000273643">
    <property type="component" value="Unassembled WGS sequence"/>
</dbReference>
<dbReference type="PANTHER" id="PTHR43301:SF3">
    <property type="entry name" value="ARABINAN ENDO-1,5-ALPHA-L-ARABINOSIDASE A-RELATED"/>
    <property type="match status" value="1"/>
</dbReference>
<evidence type="ECO:0000256" key="3">
    <source>
        <dbReference type="ARBA" id="ARBA00022801"/>
    </source>
</evidence>
<keyword evidence="3 5" id="KW-0378">Hydrolase</keyword>
<dbReference type="GO" id="GO:0004553">
    <property type="term" value="F:hydrolase activity, hydrolyzing O-glycosyl compounds"/>
    <property type="evidence" value="ECO:0007669"/>
    <property type="project" value="InterPro"/>
</dbReference>
<dbReference type="Gene3D" id="2.115.10.20">
    <property type="entry name" value="Glycosyl hydrolase domain, family 43"/>
    <property type="match status" value="1"/>
</dbReference>
<evidence type="ECO:0000256" key="2">
    <source>
        <dbReference type="ARBA" id="ARBA00009865"/>
    </source>
</evidence>
<dbReference type="OrthoDB" id="191551at2"/>
<dbReference type="InterPro" id="IPR050727">
    <property type="entry name" value="GH43_arabinanases"/>
</dbReference>
<dbReference type="PANTHER" id="PTHR43301">
    <property type="entry name" value="ARABINAN ENDO-1,5-ALPHA-L-ARABINOSIDASE"/>
    <property type="match status" value="1"/>
</dbReference>
<evidence type="ECO:0000256" key="4">
    <source>
        <dbReference type="ARBA" id="ARBA00023295"/>
    </source>
</evidence>
<name>A0A3N1NU31_9GAMM</name>
<dbReference type="CDD" id="cd08983">
    <property type="entry name" value="GH43_Bt3655-like"/>
    <property type="match status" value="1"/>
</dbReference>
<dbReference type="PROSITE" id="PS51257">
    <property type="entry name" value="PROKAR_LIPOPROTEIN"/>
    <property type="match status" value="1"/>
</dbReference>
<dbReference type="InterPro" id="IPR023296">
    <property type="entry name" value="Glyco_hydro_beta-prop_sf"/>
</dbReference>
<sequence length="319" mass="35925">MTFRTSIISLVTLTMAFLLGCQSPGKPNDTGAYVFSSFRGNGEGGLHLAYSHDGLTWKALKNDTTFLEPEVGQGLMRDPCIIQGPEGTFHMVWTTGWWDKGLGVAHSDDLVNWSEQQFVPVMAHEPTARNTWAPEIIWDDQNAQYVIYWASTIPGQFPETADSGDDGLNHRIYYTTTKDFQTYSDTELFYEPGFNVIDSTIIPDGDGYVMILKDETRHPAEKNLRVARSDSLYGPWTEPSEPFTPEGVWVEGPTLLDQGETVTVYYDEYTNKRYGAMRTRDFDTWTDISDEISFPEGTRHGTVLPISKATLEALLEDVE</sequence>
<organism evidence="6 7">
    <name type="scientific">Marinimicrobium koreense</name>
    <dbReference type="NCBI Taxonomy" id="306545"/>
    <lineage>
        <taxon>Bacteria</taxon>
        <taxon>Pseudomonadati</taxon>
        <taxon>Pseudomonadota</taxon>
        <taxon>Gammaproteobacteria</taxon>
        <taxon>Cellvibrionales</taxon>
        <taxon>Cellvibrionaceae</taxon>
        <taxon>Marinimicrobium</taxon>
    </lineage>
</organism>
<proteinExistence type="inferred from homology"/>
<dbReference type="EMBL" id="RJUK01000001">
    <property type="protein sequence ID" value="ROQ19663.1"/>
    <property type="molecule type" value="Genomic_DNA"/>
</dbReference>
<dbReference type="GO" id="GO:0005975">
    <property type="term" value="P:carbohydrate metabolic process"/>
    <property type="evidence" value="ECO:0007669"/>
    <property type="project" value="InterPro"/>
</dbReference>
<protein>
    <submittedName>
        <fullName evidence="6">Glycosyl hydrolase family 43</fullName>
    </submittedName>
</protein>
<keyword evidence="4 5" id="KW-0326">Glycosidase</keyword>
<keyword evidence="7" id="KW-1185">Reference proteome</keyword>
<dbReference type="AlphaFoldDB" id="A0A3N1NU31"/>
<gene>
    <name evidence="6" type="ORF">EDC38_0248</name>
</gene>
<dbReference type="Pfam" id="PF04616">
    <property type="entry name" value="Glyco_hydro_43"/>
    <property type="match status" value="1"/>
</dbReference>
<comment type="similarity">
    <text evidence="2 5">Belongs to the glycosyl hydrolase 43 family.</text>
</comment>
<dbReference type="SUPFAM" id="SSF75005">
    <property type="entry name" value="Arabinanase/levansucrase/invertase"/>
    <property type="match status" value="1"/>
</dbReference>
<comment type="caution">
    <text evidence="6">The sequence shown here is derived from an EMBL/GenBank/DDBJ whole genome shotgun (WGS) entry which is preliminary data.</text>
</comment>